<gene>
    <name evidence="7" type="ORF">DBV05_g782</name>
</gene>
<dbReference type="OrthoDB" id="6692864at2759"/>
<organism evidence="7 8">
    <name type="scientific">Lasiodiplodia theobromae</name>
    <dbReference type="NCBI Taxonomy" id="45133"/>
    <lineage>
        <taxon>Eukaryota</taxon>
        <taxon>Fungi</taxon>
        <taxon>Dikarya</taxon>
        <taxon>Ascomycota</taxon>
        <taxon>Pezizomycotina</taxon>
        <taxon>Dothideomycetes</taxon>
        <taxon>Dothideomycetes incertae sedis</taxon>
        <taxon>Botryosphaeriales</taxon>
        <taxon>Botryosphaeriaceae</taxon>
        <taxon>Lasiodiplodia</taxon>
    </lineage>
</organism>
<dbReference type="GO" id="GO:0004497">
    <property type="term" value="F:monooxygenase activity"/>
    <property type="evidence" value="ECO:0007669"/>
    <property type="project" value="UniProtKB-KW"/>
</dbReference>
<evidence type="ECO:0000256" key="4">
    <source>
        <dbReference type="PIRSR" id="PIRSR602401-1"/>
    </source>
</evidence>
<feature type="binding site" description="axial binding residue" evidence="4">
    <location>
        <position position="506"/>
    </location>
    <ligand>
        <name>heme</name>
        <dbReference type="ChEBI" id="CHEBI:30413"/>
    </ligand>
    <ligandPart>
        <name>Fe</name>
        <dbReference type="ChEBI" id="CHEBI:18248"/>
    </ligandPart>
</feature>
<dbReference type="PRINTS" id="PR00463">
    <property type="entry name" value="EP450I"/>
</dbReference>
<keyword evidence="3 4" id="KW-0408">Iron</keyword>
<keyword evidence="6" id="KW-0472">Membrane</keyword>
<keyword evidence="6" id="KW-0812">Transmembrane</keyword>
<reference evidence="7 8" key="1">
    <citation type="journal article" date="2019" name="Sci. Rep.">
        <title>A multi-omics analysis of the grapevine pathogen Lasiodiplodia theobromae reveals that temperature affects the expression of virulence- and pathogenicity-related genes.</title>
        <authorList>
            <person name="Felix C."/>
            <person name="Meneses R."/>
            <person name="Goncalves M.F.M."/>
            <person name="Tilleman L."/>
            <person name="Duarte A.S."/>
            <person name="Jorrin-Novo J.V."/>
            <person name="Van de Peer Y."/>
            <person name="Deforce D."/>
            <person name="Van Nieuwerburgh F."/>
            <person name="Esteves A.C."/>
            <person name="Alves A."/>
        </authorList>
    </citation>
    <scope>NUCLEOTIDE SEQUENCE [LARGE SCALE GENOMIC DNA]</scope>
    <source>
        <strain evidence="7 8">LA-SOL3</strain>
    </source>
</reference>
<name>A0A5N5DRK9_9PEZI</name>
<proteinExistence type="inferred from homology"/>
<dbReference type="Gene3D" id="1.10.630.10">
    <property type="entry name" value="Cytochrome P450"/>
    <property type="match status" value="1"/>
</dbReference>
<dbReference type="AlphaFoldDB" id="A0A5N5DRK9"/>
<keyword evidence="4 5" id="KW-0349">Heme</keyword>
<dbReference type="EMBL" id="VCHE01000003">
    <property type="protein sequence ID" value="KAB2580393.1"/>
    <property type="molecule type" value="Genomic_DNA"/>
</dbReference>
<dbReference type="InterPro" id="IPR050121">
    <property type="entry name" value="Cytochrome_P450_monoxygenase"/>
</dbReference>
<sequence length="571" mass="63652">MPESITPLAPLALGTLVHLCIKASGVELDAKGWHIIGVYFSGLITLFCHAFFISGLDLPSSAWQTFLTATYFNVGLYSSIAIGRLLRLRNFPGPIPARLSQFYALSLTAKNNQFHLEVDKLHRQYGDFVRIGPRHISINRASAIPLVYGPPSKCPKGPWYAQSGDDPSKQSMFYTRSQEVQKNRRRAWDRGFSVKAVASYEDRVMSKTARLIEQLRNRVGEPVNITAWANTYALDIIGDVGLGTEFRSLDDGKDHPAIKGVHDSMAIIGFLSSVPWLLKILSDTPGATRKFNLFKEYCGNQVVLKEKASTFHEHILELQTNKTPFQTLDRKHEPTDLLSWLLKARYENDRSAPPGKIALDEDARLIIIAGSDTTAAAVANAVYYLAQDRRVLTKLQSILDAAFPNGSADWSYAEAKNITYVDHIINETLRLRPPVPSGLSRTTPPEGLQIDDVYIPGNTVVSIAAHTIQRDPRYYEDPEAFYPERWEGMSPETAPFLAFSRGATNCAGKQFARMEMRASLSQIALNFDMHLADDGTPAYFDKNQRDTFTLTLPPLNAVFKARVPGQSPSEK</sequence>
<evidence type="ECO:0000256" key="1">
    <source>
        <dbReference type="ARBA" id="ARBA00001971"/>
    </source>
</evidence>
<dbReference type="GO" id="GO:0020037">
    <property type="term" value="F:heme binding"/>
    <property type="evidence" value="ECO:0007669"/>
    <property type="project" value="InterPro"/>
</dbReference>
<dbReference type="PANTHER" id="PTHR24305:SF78">
    <property type="entry name" value="P450, PUTATIVE (EUROFUNG)-RELATED"/>
    <property type="match status" value="1"/>
</dbReference>
<dbReference type="PANTHER" id="PTHR24305">
    <property type="entry name" value="CYTOCHROME P450"/>
    <property type="match status" value="1"/>
</dbReference>
<evidence type="ECO:0000313" key="7">
    <source>
        <dbReference type="EMBL" id="KAB2580393.1"/>
    </source>
</evidence>
<evidence type="ECO:0000256" key="5">
    <source>
        <dbReference type="RuleBase" id="RU000461"/>
    </source>
</evidence>
<keyword evidence="5" id="KW-0560">Oxidoreductase</keyword>
<evidence type="ECO:0000313" key="8">
    <source>
        <dbReference type="Proteomes" id="UP000325902"/>
    </source>
</evidence>
<dbReference type="CDD" id="cd11061">
    <property type="entry name" value="CYP67-like"/>
    <property type="match status" value="1"/>
</dbReference>
<dbReference type="GO" id="GO:0016705">
    <property type="term" value="F:oxidoreductase activity, acting on paired donors, with incorporation or reduction of molecular oxygen"/>
    <property type="evidence" value="ECO:0007669"/>
    <property type="project" value="InterPro"/>
</dbReference>
<dbReference type="GO" id="GO:0005506">
    <property type="term" value="F:iron ion binding"/>
    <property type="evidence" value="ECO:0007669"/>
    <property type="project" value="InterPro"/>
</dbReference>
<dbReference type="SUPFAM" id="SSF48264">
    <property type="entry name" value="Cytochrome P450"/>
    <property type="match status" value="1"/>
</dbReference>
<dbReference type="InterPro" id="IPR002401">
    <property type="entry name" value="Cyt_P450_E_grp-I"/>
</dbReference>
<evidence type="ECO:0000256" key="2">
    <source>
        <dbReference type="ARBA" id="ARBA00022723"/>
    </source>
</evidence>
<dbReference type="PRINTS" id="PR00385">
    <property type="entry name" value="P450"/>
</dbReference>
<dbReference type="InterPro" id="IPR001128">
    <property type="entry name" value="Cyt_P450"/>
</dbReference>
<comment type="similarity">
    <text evidence="5">Belongs to the cytochrome P450 family.</text>
</comment>
<keyword evidence="6" id="KW-1133">Transmembrane helix</keyword>
<protein>
    <submittedName>
        <fullName evidence="7">Tryprostatin B 6-hydroxylase</fullName>
    </submittedName>
</protein>
<feature type="transmembrane region" description="Helical" evidence="6">
    <location>
        <begin position="65"/>
        <end position="86"/>
    </location>
</feature>
<comment type="caution">
    <text evidence="7">The sequence shown here is derived from an EMBL/GenBank/DDBJ whole genome shotgun (WGS) entry which is preliminary data.</text>
</comment>
<dbReference type="PROSITE" id="PS00086">
    <property type="entry name" value="CYTOCHROME_P450"/>
    <property type="match status" value="1"/>
</dbReference>
<keyword evidence="5" id="KW-0503">Monooxygenase</keyword>
<keyword evidence="2 4" id="KW-0479">Metal-binding</keyword>
<evidence type="ECO:0000256" key="6">
    <source>
        <dbReference type="SAM" id="Phobius"/>
    </source>
</evidence>
<accession>A0A5N5DRK9</accession>
<dbReference type="Proteomes" id="UP000325902">
    <property type="component" value="Unassembled WGS sequence"/>
</dbReference>
<keyword evidence="8" id="KW-1185">Reference proteome</keyword>
<dbReference type="Pfam" id="PF00067">
    <property type="entry name" value="p450"/>
    <property type="match status" value="1"/>
</dbReference>
<dbReference type="InterPro" id="IPR017972">
    <property type="entry name" value="Cyt_P450_CS"/>
</dbReference>
<feature type="transmembrane region" description="Helical" evidence="6">
    <location>
        <begin position="33"/>
        <end position="53"/>
    </location>
</feature>
<dbReference type="InterPro" id="IPR036396">
    <property type="entry name" value="Cyt_P450_sf"/>
</dbReference>
<evidence type="ECO:0000256" key="3">
    <source>
        <dbReference type="ARBA" id="ARBA00023004"/>
    </source>
</evidence>
<comment type="cofactor">
    <cofactor evidence="1 4">
        <name>heme</name>
        <dbReference type="ChEBI" id="CHEBI:30413"/>
    </cofactor>
</comment>